<protein>
    <recommendedName>
        <fullName evidence="4">Zinc-finger domain-containing protein</fullName>
    </recommendedName>
</protein>
<name>A0ABV6YK20_UNCEI</name>
<gene>
    <name evidence="2" type="ORF">ACFL6M_03650</name>
</gene>
<feature type="region of interest" description="Disordered" evidence="1">
    <location>
        <begin position="249"/>
        <end position="269"/>
    </location>
</feature>
<evidence type="ECO:0000256" key="1">
    <source>
        <dbReference type="SAM" id="MobiDB-lite"/>
    </source>
</evidence>
<proteinExistence type="predicted"/>
<dbReference type="Proteomes" id="UP001593833">
    <property type="component" value="Unassembled WGS sequence"/>
</dbReference>
<organism evidence="2 3">
    <name type="scientific">Eiseniibacteriota bacterium</name>
    <dbReference type="NCBI Taxonomy" id="2212470"/>
    <lineage>
        <taxon>Bacteria</taxon>
        <taxon>Candidatus Eiseniibacteriota</taxon>
    </lineage>
</organism>
<reference evidence="2 3" key="1">
    <citation type="submission" date="2024-09" db="EMBL/GenBank/DDBJ databases">
        <authorList>
            <person name="D'Angelo T."/>
        </authorList>
    </citation>
    <scope>NUCLEOTIDE SEQUENCE [LARGE SCALE GENOMIC DNA]</scope>
    <source>
        <strain evidence="2">SAG AM-320-E07</strain>
    </source>
</reference>
<accession>A0ABV6YK20</accession>
<dbReference type="EMBL" id="JBHPKH010000028">
    <property type="protein sequence ID" value="MFC1572675.1"/>
    <property type="molecule type" value="Genomic_DNA"/>
</dbReference>
<evidence type="ECO:0008006" key="4">
    <source>
        <dbReference type="Google" id="ProtNLM"/>
    </source>
</evidence>
<evidence type="ECO:0000313" key="2">
    <source>
        <dbReference type="EMBL" id="MFC1572675.1"/>
    </source>
</evidence>
<comment type="caution">
    <text evidence="2">The sequence shown here is derived from an EMBL/GenBank/DDBJ whole genome shotgun (WGS) entry which is preliminary data.</text>
</comment>
<sequence length="269" mass="29577">MKENGSRYSQQGSDDPFAELLRRITLLAEAEGNPLTPCVHASDADAHEDRIWRLLDGDLDPETEDLVHSEITDCAWCAKQYLEQLAAHQMAEKMPRRSLLDELKERAPEVVPRAEQGHPVQRAIRFVFRAAKSGLEVISCPGTLIAQPVPSRGEGTNASEIEYEVSGHKISLLVTSYEGTLNLQLVSEPKDAFFEDVICKILVDGEAGRIADFEKNQETGAYVWESNDIPPGEYELLFEGGSGGAGKKTLGSWPLVLEGPESDDKGTAR</sequence>
<keyword evidence="3" id="KW-1185">Reference proteome</keyword>
<evidence type="ECO:0000313" key="3">
    <source>
        <dbReference type="Proteomes" id="UP001593833"/>
    </source>
</evidence>